<keyword evidence="1" id="KW-0812">Transmembrane</keyword>
<evidence type="ECO:0000313" key="3">
    <source>
        <dbReference type="Proteomes" id="UP000184287"/>
    </source>
</evidence>
<reference evidence="3" key="1">
    <citation type="submission" date="2016-11" db="EMBL/GenBank/DDBJ databases">
        <authorList>
            <person name="Varghese N."/>
            <person name="Submissions S."/>
        </authorList>
    </citation>
    <scope>NUCLEOTIDE SEQUENCE [LARGE SCALE GENOMIC DNA]</scope>
    <source>
        <strain evidence="3">DSM 16990</strain>
    </source>
</reference>
<sequence length="62" mass="7504">MDELYYYTQSGLYFSQEIQTNPHITILDIAFSFFFGVLLITVLTLTLDQWRKEHINEMLRER</sequence>
<evidence type="ECO:0000256" key="1">
    <source>
        <dbReference type="SAM" id="Phobius"/>
    </source>
</evidence>
<name>A0A1M5GU75_9SPHI</name>
<keyword evidence="3" id="KW-1185">Reference proteome</keyword>
<gene>
    <name evidence="2" type="ORF">SAMN04488522_104369</name>
</gene>
<accession>A0A1M5GU75</accession>
<dbReference type="EMBL" id="FQUQ01000004">
    <property type="protein sequence ID" value="SHG07250.1"/>
    <property type="molecule type" value="Genomic_DNA"/>
</dbReference>
<dbReference type="OrthoDB" id="9974694at2"/>
<dbReference type="Proteomes" id="UP000184287">
    <property type="component" value="Unassembled WGS sequence"/>
</dbReference>
<dbReference type="RefSeq" id="WP_143166867.1">
    <property type="nucleotide sequence ID" value="NZ_FQUQ01000004.1"/>
</dbReference>
<keyword evidence="1" id="KW-0472">Membrane</keyword>
<dbReference type="AlphaFoldDB" id="A0A1M5GU75"/>
<evidence type="ECO:0000313" key="2">
    <source>
        <dbReference type="EMBL" id="SHG07250.1"/>
    </source>
</evidence>
<protein>
    <submittedName>
        <fullName evidence="2">Uncharacterized protein</fullName>
    </submittedName>
</protein>
<organism evidence="2 3">
    <name type="scientific">Pedobacter caeni</name>
    <dbReference type="NCBI Taxonomy" id="288992"/>
    <lineage>
        <taxon>Bacteria</taxon>
        <taxon>Pseudomonadati</taxon>
        <taxon>Bacteroidota</taxon>
        <taxon>Sphingobacteriia</taxon>
        <taxon>Sphingobacteriales</taxon>
        <taxon>Sphingobacteriaceae</taxon>
        <taxon>Pedobacter</taxon>
    </lineage>
</organism>
<feature type="transmembrane region" description="Helical" evidence="1">
    <location>
        <begin position="24"/>
        <end position="47"/>
    </location>
</feature>
<proteinExistence type="predicted"/>
<keyword evidence="1" id="KW-1133">Transmembrane helix</keyword>